<proteinExistence type="predicted"/>
<keyword evidence="5" id="KW-1185">Reference proteome</keyword>
<dbReference type="EMBL" id="BRYB01003763">
    <property type="protein sequence ID" value="GMI20231.1"/>
    <property type="molecule type" value="Genomic_DNA"/>
</dbReference>
<feature type="compositionally biased region" description="Basic and acidic residues" evidence="1">
    <location>
        <begin position="37"/>
        <end position="49"/>
    </location>
</feature>
<keyword evidence="2" id="KW-1133">Transmembrane helix</keyword>
<organism evidence="4 5">
    <name type="scientific">Tetraparma gracilis</name>
    <dbReference type="NCBI Taxonomy" id="2962635"/>
    <lineage>
        <taxon>Eukaryota</taxon>
        <taxon>Sar</taxon>
        <taxon>Stramenopiles</taxon>
        <taxon>Ochrophyta</taxon>
        <taxon>Bolidophyceae</taxon>
        <taxon>Parmales</taxon>
        <taxon>Triparmaceae</taxon>
        <taxon>Tetraparma</taxon>
    </lineage>
</organism>
<protein>
    <submittedName>
        <fullName evidence="4">Uncharacterized protein</fullName>
    </submittedName>
</protein>
<feature type="transmembrane region" description="Helical" evidence="2">
    <location>
        <begin position="192"/>
        <end position="212"/>
    </location>
</feature>
<keyword evidence="3" id="KW-0732">Signal</keyword>
<dbReference type="Proteomes" id="UP001165060">
    <property type="component" value="Unassembled WGS sequence"/>
</dbReference>
<feature type="chain" id="PRO_5046929479" evidence="3">
    <location>
        <begin position="20"/>
        <end position="284"/>
    </location>
</feature>
<feature type="transmembrane region" description="Helical" evidence="2">
    <location>
        <begin position="165"/>
        <end position="185"/>
    </location>
</feature>
<comment type="caution">
    <text evidence="4">The sequence shown here is derived from an EMBL/GenBank/DDBJ whole genome shotgun (WGS) entry which is preliminary data.</text>
</comment>
<reference evidence="4 5" key="1">
    <citation type="journal article" date="2023" name="Commun. Biol.">
        <title>Genome analysis of Parmales, the sister group of diatoms, reveals the evolutionary specialization of diatoms from phago-mixotrophs to photoautotrophs.</title>
        <authorList>
            <person name="Ban H."/>
            <person name="Sato S."/>
            <person name="Yoshikawa S."/>
            <person name="Yamada K."/>
            <person name="Nakamura Y."/>
            <person name="Ichinomiya M."/>
            <person name="Sato N."/>
            <person name="Blanc-Mathieu R."/>
            <person name="Endo H."/>
            <person name="Kuwata A."/>
            <person name="Ogata H."/>
        </authorList>
    </citation>
    <scope>NUCLEOTIDE SEQUENCE [LARGE SCALE GENOMIC DNA]</scope>
</reference>
<name>A0ABQ6M602_9STRA</name>
<feature type="signal peptide" evidence="3">
    <location>
        <begin position="1"/>
        <end position="19"/>
    </location>
</feature>
<keyword evidence="2" id="KW-0472">Membrane</keyword>
<keyword evidence="2" id="KW-0812">Transmembrane</keyword>
<accession>A0ABQ6M602</accession>
<evidence type="ECO:0000256" key="2">
    <source>
        <dbReference type="SAM" id="Phobius"/>
    </source>
</evidence>
<gene>
    <name evidence="4" type="ORF">TeGR_g11512</name>
</gene>
<feature type="region of interest" description="Disordered" evidence="1">
    <location>
        <begin position="22"/>
        <end position="69"/>
    </location>
</feature>
<evidence type="ECO:0000313" key="4">
    <source>
        <dbReference type="EMBL" id="GMI20231.1"/>
    </source>
</evidence>
<sequence>MTACTALLMALWCCEWSAGTGDGCRKDRRGRPSSVGVRDRRTGDTRAGEDAGAVNAAIGSPGARKPSSLEDFSSIAKSLSLDSSGAPHRAPHLAAPARSVSRSSFLSDASGASDDGDDEELAAAFSGPLSSALPPPKRAGGVWHSRVPRGRLYTPPVTAIRCSTATLLLTMMYLLALTVILPTTIGTPALPIVLPIFSGLYVLSIIEWRFLWSWCYETRGADVTRHVALSASDSYDEELGFEEADEEGGGVSLRVEPEGGWSSTFATVAEEEEDSLRLETVGGE</sequence>
<evidence type="ECO:0000256" key="1">
    <source>
        <dbReference type="SAM" id="MobiDB-lite"/>
    </source>
</evidence>
<evidence type="ECO:0000256" key="3">
    <source>
        <dbReference type="SAM" id="SignalP"/>
    </source>
</evidence>
<evidence type="ECO:0000313" key="5">
    <source>
        <dbReference type="Proteomes" id="UP001165060"/>
    </source>
</evidence>